<keyword evidence="2" id="KW-1185">Reference proteome</keyword>
<proteinExistence type="predicted"/>
<gene>
    <name evidence="1" type="ORF">NE619_04930</name>
</gene>
<dbReference type="Proteomes" id="UP001524502">
    <property type="component" value="Unassembled WGS sequence"/>
</dbReference>
<dbReference type="CDD" id="cd00085">
    <property type="entry name" value="HNHc"/>
    <property type="match status" value="1"/>
</dbReference>
<name>A0ABT1RLL2_9FIRM</name>
<protein>
    <recommendedName>
        <fullName evidence="3">HNH endonuclease</fullName>
    </recommendedName>
</protein>
<evidence type="ECO:0000313" key="1">
    <source>
        <dbReference type="EMBL" id="MCQ4636062.1"/>
    </source>
</evidence>
<reference evidence="1 2" key="1">
    <citation type="submission" date="2022-06" db="EMBL/GenBank/DDBJ databases">
        <title>Isolation of gut microbiota from human fecal samples.</title>
        <authorList>
            <person name="Pamer E.G."/>
            <person name="Barat B."/>
            <person name="Waligurski E."/>
            <person name="Medina S."/>
            <person name="Paddock L."/>
            <person name="Mostad J."/>
        </authorList>
    </citation>
    <scope>NUCLEOTIDE SEQUENCE [LARGE SCALE GENOMIC DNA]</scope>
    <source>
        <strain evidence="1 2">SL.3.17</strain>
    </source>
</reference>
<sequence>MNYFWVFQNKTFREESQGGFLWAPQKDKLGHNKSHWSLMKEVKKGDAIVHSVNGKIAAISFAKEDCYVAQRPATQGFGDWEKQGWRVDCEYYFPAQTIRTKDYIEQIMKLQPDKNSPINRAGNGNTGYLFRASKDLFEFLIVKTATCQKIEEQGLELLSLLSAGYEYEKCNGKASLDRVIAEDEYMEEVESAINRQKTSSIEDCPKEKTQKNFSGSRRVYKRDPQVSANAIRLAGFKCEVDESHSFFLSHRTGKNYVEAHHLLPISCEDEFDVSLDVEANVVSLCPVCHRLVHHGKHEQVRQTIETLYQKRRQRLIKAGIKVKDLEDILKAYGK</sequence>
<comment type="caution">
    <text evidence="1">The sequence shown here is derived from an EMBL/GenBank/DDBJ whole genome shotgun (WGS) entry which is preliminary data.</text>
</comment>
<dbReference type="InterPro" id="IPR003615">
    <property type="entry name" value="HNH_nuc"/>
</dbReference>
<dbReference type="EMBL" id="JANFXK010000004">
    <property type="protein sequence ID" value="MCQ4636062.1"/>
    <property type="molecule type" value="Genomic_DNA"/>
</dbReference>
<organism evidence="1 2">
    <name type="scientific">Anaerovorax odorimutans</name>
    <dbReference type="NCBI Taxonomy" id="109327"/>
    <lineage>
        <taxon>Bacteria</taxon>
        <taxon>Bacillati</taxon>
        <taxon>Bacillota</taxon>
        <taxon>Clostridia</taxon>
        <taxon>Peptostreptococcales</taxon>
        <taxon>Anaerovoracaceae</taxon>
        <taxon>Anaerovorax</taxon>
    </lineage>
</organism>
<evidence type="ECO:0008006" key="3">
    <source>
        <dbReference type="Google" id="ProtNLM"/>
    </source>
</evidence>
<dbReference type="RefSeq" id="WP_256131251.1">
    <property type="nucleotide sequence ID" value="NZ_JANFXK010000004.1"/>
</dbReference>
<accession>A0ABT1RLL2</accession>
<evidence type="ECO:0000313" key="2">
    <source>
        <dbReference type="Proteomes" id="UP001524502"/>
    </source>
</evidence>